<proteinExistence type="predicted"/>
<feature type="chain" id="PRO_5020705120" evidence="2">
    <location>
        <begin position="27"/>
        <end position="127"/>
    </location>
</feature>
<evidence type="ECO:0000256" key="1">
    <source>
        <dbReference type="SAM" id="MobiDB-lite"/>
    </source>
</evidence>
<feature type="domain" description="DUF306" evidence="3">
    <location>
        <begin position="44"/>
        <end position="120"/>
    </location>
</feature>
<organism evidence="4 5">
    <name type="scientific">Agromyces ramosus</name>
    <dbReference type="NCBI Taxonomy" id="33879"/>
    <lineage>
        <taxon>Bacteria</taxon>
        <taxon>Bacillati</taxon>
        <taxon>Actinomycetota</taxon>
        <taxon>Actinomycetes</taxon>
        <taxon>Micrococcales</taxon>
        <taxon>Microbacteriaceae</taxon>
        <taxon>Agromyces</taxon>
    </lineage>
</organism>
<accession>A0A4Q7MIJ6</accession>
<dbReference type="PROSITE" id="PS51257">
    <property type="entry name" value="PROKAR_LIPOPROTEIN"/>
    <property type="match status" value="1"/>
</dbReference>
<feature type="signal peptide" evidence="2">
    <location>
        <begin position="1"/>
        <end position="26"/>
    </location>
</feature>
<keyword evidence="5" id="KW-1185">Reference proteome</keyword>
<dbReference type="EMBL" id="SGWY01000002">
    <property type="protein sequence ID" value="RZS66329.1"/>
    <property type="molecule type" value="Genomic_DNA"/>
</dbReference>
<evidence type="ECO:0000256" key="2">
    <source>
        <dbReference type="SAM" id="SignalP"/>
    </source>
</evidence>
<reference evidence="4 5" key="1">
    <citation type="submission" date="2019-02" db="EMBL/GenBank/DDBJ databases">
        <title>Genomic Encyclopedia of Type Strains, Phase IV (KMG-IV): sequencing the most valuable type-strain genomes for metagenomic binning, comparative biology and taxonomic classification.</title>
        <authorList>
            <person name="Goeker M."/>
        </authorList>
    </citation>
    <scope>NUCLEOTIDE SEQUENCE [LARGE SCALE GENOMIC DNA]</scope>
    <source>
        <strain evidence="4 5">DSM 43045</strain>
    </source>
</reference>
<dbReference type="RefSeq" id="WP_130352928.1">
    <property type="nucleotide sequence ID" value="NZ_SGWY01000002.1"/>
</dbReference>
<feature type="region of interest" description="Disordered" evidence="1">
    <location>
        <begin position="27"/>
        <end position="53"/>
    </location>
</feature>
<protein>
    <submittedName>
        <fullName evidence="4">Heat shock protein HslJ</fullName>
    </submittedName>
</protein>
<dbReference type="AlphaFoldDB" id="A0A4Q7MIJ6"/>
<keyword evidence="4" id="KW-0346">Stress response</keyword>
<dbReference type="InterPro" id="IPR005184">
    <property type="entry name" value="DUF306_Meta_HslJ"/>
</dbReference>
<name>A0A4Q7MIJ6_9MICO</name>
<dbReference type="OrthoDB" id="4990393at2"/>
<gene>
    <name evidence="4" type="ORF">EV187_2051</name>
</gene>
<evidence type="ECO:0000259" key="3">
    <source>
        <dbReference type="Pfam" id="PF03724"/>
    </source>
</evidence>
<dbReference type="Gene3D" id="2.40.128.270">
    <property type="match status" value="1"/>
</dbReference>
<evidence type="ECO:0000313" key="4">
    <source>
        <dbReference type="EMBL" id="RZS66329.1"/>
    </source>
</evidence>
<evidence type="ECO:0000313" key="5">
    <source>
        <dbReference type="Proteomes" id="UP000293289"/>
    </source>
</evidence>
<keyword evidence="2" id="KW-0732">Signal</keyword>
<dbReference type="InterPro" id="IPR038670">
    <property type="entry name" value="HslJ-like_sf"/>
</dbReference>
<comment type="caution">
    <text evidence="4">The sequence shown here is derived from an EMBL/GenBank/DDBJ whole genome shotgun (WGS) entry which is preliminary data.</text>
</comment>
<dbReference type="Pfam" id="PF03724">
    <property type="entry name" value="META"/>
    <property type="match status" value="1"/>
</dbReference>
<dbReference type="Proteomes" id="UP000293289">
    <property type="component" value="Unassembled WGS sequence"/>
</dbReference>
<sequence>MTRIRAPFAAALIVLAAVALSGCATSSGGGSIDPVGTWAESSDADAPSLTLADGGKLTGTDGCNQLSGSWELEDDDLVSFGSVASTRMACPDVDVWLDQLSQASISGSTMTILGQDGAEIGQLERTD</sequence>